<feature type="non-terminal residue" evidence="1">
    <location>
        <position position="74"/>
    </location>
</feature>
<evidence type="ECO:0000313" key="2">
    <source>
        <dbReference type="Proteomes" id="UP001189624"/>
    </source>
</evidence>
<dbReference type="GO" id="GO:0071013">
    <property type="term" value="C:catalytic step 2 spliceosome"/>
    <property type="evidence" value="ECO:0007669"/>
    <property type="project" value="TreeGrafter"/>
</dbReference>
<evidence type="ECO:0000313" key="1">
    <source>
        <dbReference type="EMBL" id="CAJ1964639.1"/>
    </source>
</evidence>
<keyword evidence="2" id="KW-1185">Reference proteome</keyword>
<dbReference type="PANTHER" id="PTHR13316">
    <property type="entry name" value="ZINC FINGER, CCHC DOMAIN CONTAINING 8"/>
    <property type="match status" value="1"/>
</dbReference>
<gene>
    <name evidence="1" type="ORF">AYBTSS11_LOCUS20423</name>
</gene>
<proteinExistence type="predicted"/>
<sequence>MESGEETFFPALHVGLEKKSAVSFWMENQTRNDKNTDFIPIADNSVPLYDRGYTLGLTSADVSSNVDGGVGEAL</sequence>
<accession>A0AA86SLQ9</accession>
<reference evidence="1" key="1">
    <citation type="submission" date="2023-10" db="EMBL/GenBank/DDBJ databases">
        <authorList>
            <person name="Domelevo Entfellner J.-B."/>
        </authorList>
    </citation>
    <scope>NUCLEOTIDE SEQUENCE</scope>
</reference>
<organism evidence="1 2">
    <name type="scientific">Sphenostylis stenocarpa</name>
    <dbReference type="NCBI Taxonomy" id="92480"/>
    <lineage>
        <taxon>Eukaryota</taxon>
        <taxon>Viridiplantae</taxon>
        <taxon>Streptophyta</taxon>
        <taxon>Embryophyta</taxon>
        <taxon>Tracheophyta</taxon>
        <taxon>Spermatophyta</taxon>
        <taxon>Magnoliopsida</taxon>
        <taxon>eudicotyledons</taxon>
        <taxon>Gunneridae</taxon>
        <taxon>Pentapetalae</taxon>
        <taxon>rosids</taxon>
        <taxon>fabids</taxon>
        <taxon>Fabales</taxon>
        <taxon>Fabaceae</taxon>
        <taxon>Papilionoideae</taxon>
        <taxon>50 kb inversion clade</taxon>
        <taxon>NPAAA clade</taxon>
        <taxon>indigoferoid/millettioid clade</taxon>
        <taxon>Phaseoleae</taxon>
        <taxon>Sphenostylis</taxon>
    </lineage>
</organism>
<dbReference type="AlphaFoldDB" id="A0AA86SLQ9"/>
<protein>
    <submittedName>
        <fullName evidence="1">Uncharacterized protein</fullName>
    </submittedName>
</protein>
<dbReference type="PANTHER" id="PTHR13316:SF0">
    <property type="entry name" value="ZINC FINGER CCHC DOMAIN-CONTAINING PROTEIN 8"/>
    <property type="match status" value="1"/>
</dbReference>
<dbReference type="InterPro" id="IPR052115">
    <property type="entry name" value="NEXT_complex_subunit_ZCCHC8"/>
</dbReference>
<dbReference type="Proteomes" id="UP001189624">
    <property type="component" value="Chromosome 6"/>
</dbReference>
<name>A0AA86SLQ9_9FABA</name>
<dbReference type="Gramene" id="rna-AYBTSS11_LOCUS20423">
    <property type="protein sequence ID" value="CAJ1964639.1"/>
    <property type="gene ID" value="gene-AYBTSS11_LOCUS20423"/>
</dbReference>
<dbReference type="EMBL" id="OY731403">
    <property type="protein sequence ID" value="CAJ1964639.1"/>
    <property type="molecule type" value="Genomic_DNA"/>
</dbReference>
<dbReference type="GO" id="GO:0003723">
    <property type="term" value="F:RNA binding"/>
    <property type="evidence" value="ECO:0007669"/>
    <property type="project" value="TreeGrafter"/>
</dbReference>